<comment type="caution">
    <text evidence="2">The sequence shown here is derived from an EMBL/GenBank/DDBJ whole genome shotgun (WGS) entry which is preliminary data.</text>
</comment>
<feature type="transmembrane region" description="Helical" evidence="1">
    <location>
        <begin position="233"/>
        <end position="251"/>
    </location>
</feature>
<feature type="transmembrane region" description="Helical" evidence="1">
    <location>
        <begin position="145"/>
        <end position="164"/>
    </location>
</feature>
<accession>A0ABR6QTQ1</accession>
<feature type="transmembrane region" description="Helical" evidence="1">
    <location>
        <begin position="87"/>
        <end position="105"/>
    </location>
</feature>
<keyword evidence="1" id="KW-0812">Transmembrane</keyword>
<evidence type="ECO:0000313" key="2">
    <source>
        <dbReference type="EMBL" id="MBB6490310.1"/>
    </source>
</evidence>
<dbReference type="EMBL" id="JACHBF010000002">
    <property type="protein sequence ID" value="MBB6490310.1"/>
    <property type="molecule type" value="Genomic_DNA"/>
</dbReference>
<sequence>MLRVFRCPRLTSGFEPDEVGARKGDLMAASAWVYTLIPAAAAIAGAAVAVNTRPGRNLVSAIQHFAAGVVFAAAAGEILPDVMHRGYPLATVIGGAIGVGVMLLVKQLENWAKGPVGLLAAIGIDILIDGLVLGIGFAAGPKVGLLLTIALTIEVLFLGLTVANELGESVRSRARIVASTAALALLLPIGALLGTPIASLPDPILTGFFAFGLIALLYLVTEELLVEAHETPDRPWVTAMFFAGFLVLLLLEEAIG</sequence>
<dbReference type="Proteomes" id="UP000526625">
    <property type="component" value="Unassembled WGS sequence"/>
</dbReference>
<keyword evidence="1" id="KW-1133">Transmembrane helix</keyword>
<keyword evidence="1" id="KW-0472">Membrane</keyword>
<reference evidence="2 3" key="1">
    <citation type="submission" date="2020-08" db="EMBL/GenBank/DDBJ databases">
        <title>Genomic Encyclopedia of Type Strains, Phase IV (KMG-V): Genome sequencing to study the core and pangenomes of soil and plant-associated prokaryotes.</title>
        <authorList>
            <person name="Whitman W."/>
        </authorList>
    </citation>
    <scope>NUCLEOTIDE SEQUENCE [LARGE SCALE GENOMIC DNA]</scope>
    <source>
        <strain evidence="2 3">SEMIA 4059</strain>
    </source>
</reference>
<evidence type="ECO:0000256" key="1">
    <source>
        <dbReference type="SAM" id="Phobius"/>
    </source>
</evidence>
<feature type="transmembrane region" description="Helical" evidence="1">
    <location>
        <begin position="31"/>
        <end position="50"/>
    </location>
</feature>
<organism evidence="2 3">
    <name type="scientific">Rhizobium tropici</name>
    <dbReference type="NCBI Taxonomy" id="398"/>
    <lineage>
        <taxon>Bacteria</taxon>
        <taxon>Pseudomonadati</taxon>
        <taxon>Pseudomonadota</taxon>
        <taxon>Alphaproteobacteria</taxon>
        <taxon>Hyphomicrobiales</taxon>
        <taxon>Rhizobiaceae</taxon>
        <taxon>Rhizobium/Agrobacterium group</taxon>
        <taxon>Rhizobium</taxon>
    </lineage>
</organism>
<feature type="transmembrane region" description="Helical" evidence="1">
    <location>
        <begin position="176"/>
        <end position="198"/>
    </location>
</feature>
<feature type="transmembrane region" description="Helical" evidence="1">
    <location>
        <begin position="204"/>
        <end position="221"/>
    </location>
</feature>
<feature type="transmembrane region" description="Helical" evidence="1">
    <location>
        <begin position="117"/>
        <end position="139"/>
    </location>
</feature>
<proteinExistence type="predicted"/>
<keyword evidence="3" id="KW-1185">Reference proteome</keyword>
<evidence type="ECO:0000313" key="3">
    <source>
        <dbReference type="Proteomes" id="UP000526625"/>
    </source>
</evidence>
<gene>
    <name evidence="2" type="ORF">GGD45_000700</name>
</gene>
<protein>
    <submittedName>
        <fullName evidence="2">ZIP family zinc transporter</fullName>
    </submittedName>
</protein>
<name>A0ABR6QTQ1_RHITR</name>
<feature type="transmembrane region" description="Helical" evidence="1">
    <location>
        <begin position="57"/>
        <end position="75"/>
    </location>
</feature>